<keyword evidence="3" id="KW-1185">Reference proteome</keyword>
<evidence type="ECO:0000313" key="3">
    <source>
        <dbReference type="Proteomes" id="UP001162131"/>
    </source>
</evidence>
<comment type="caution">
    <text evidence="2">The sequence shown here is derived from an EMBL/GenBank/DDBJ whole genome shotgun (WGS) entry which is preliminary data.</text>
</comment>
<proteinExistence type="predicted"/>
<dbReference type="SUPFAM" id="SSF50729">
    <property type="entry name" value="PH domain-like"/>
    <property type="match status" value="3"/>
</dbReference>
<dbReference type="InterPro" id="IPR001849">
    <property type="entry name" value="PH_domain"/>
</dbReference>
<dbReference type="CDD" id="cd00821">
    <property type="entry name" value="PH"/>
    <property type="match status" value="2"/>
</dbReference>
<dbReference type="Pfam" id="PF00169">
    <property type="entry name" value="PH"/>
    <property type="match status" value="2"/>
</dbReference>
<protein>
    <recommendedName>
        <fullName evidence="1">PH domain-containing protein</fullName>
    </recommendedName>
</protein>
<dbReference type="PANTHER" id="PTHR14336">
    <property type="entry name" value="TANDEM PH DOMAIN CONTAINING PROTEIN"/>
    <property type="match status" value="1"/>
</dbReference>
<dbReference type="InterPro" id="IPR051707">
    <property type="entry name" value="PI-Interact_SigTrans_Reg"/>
</dbReference>
<dbReference type="PROSITE" id="PS50003">
    <property type="entry name" value="PH_DOMAIN"/>
    <property type="match status" value="3"/>
</dbReference>
<dbReference type="AlphaFoldDB" id="A0AAU9IVA7"/>
<dbReference type="GO" id="GO:0006887">
    <property type="term" value="P:exocytosis"/>
    <property type="evidence" value="ECO:0007669"/>
    <property type="project" value="InterPro"/>
</dbReference>
<dbReference type="Gene3D" id="2.30.29.30">
    <property type="entry name" value="Pleckstrin-homology domain (PH domain)/Phosphotyrosine-binding domain (PTB)"/>
    <property type="match status" value="3"/>
</dbReference>
<gene>
    <name evidence="2" type="ORF">BSTOLATCC_MIC22138</name>
</gene>
<dbReference type="EMBL" id="CAJZBQ010000021">
    <property type="protein sequence ID" value="CAG9318772.1"/>
    <property type="molecule type" value="Genomic_DNA"/>
</dbReference>
<sequence>MLSQGSLEKALSLEGFLKKKSPSGITGYQKRYFAIRDSGKLLAYFPRKPKPDTEPRGVIPLDLVKEIRDVDDTNFSIIYEERVFELKADNPDAKVMWVNALQLLLEKIRVSKQPETRPRSDTKTKTWKPKNLSADMLQMVKIDADSPSPAPRVDSQNVHVQIMNLKGIWQYIVNIDAKVLKNRLIYGFLNKRSKGKMKYFQKRWFVLISGAPIKNDVEDDQQLAETLLPPWMYLNHIYYFKFSGLDDDSEAQGEIPTRIVNIRIKDMTNSKDSGASFLLDVGTRIFHLNADNEEEMNRWIKAIEISRENAQEVSSSITGKPKILKKIIDLYDNHGESSLKGKILEKFQNEIGDLMENCKEIELAINACQLLTDDLISTIDGCIAARPQRLEIAEFYAGIFHKKLCEFLSRCWKILGKHMPIEDLRKLIKWVHYYDTQLRKVGITDQKVDNGLVVLSLTYSNRIFENSKQGILDAMINAREQVGIDEESGLYIVCFAEICSIVEPLLFEIQSENLPSFTENLLETLRDVVGQYQNAVIELLERAAPLSLTYLVGLCNDSYLILQRMITWQNLLKSHIEADVMQKHLCATEMSENVKQMGGRVKEYLTDTLLLKVDDQFSGPIHELHLEAIFSKIVKDLSVFEPYLEKSFMRHIWRSLLEELIEKYTDSILLNNAGLRDQSILLLTETLRSDTDMLLKHFCTKLDADAVIQEIKVLKDILDFLEALPHQIPEAVKSLRKSQGDTFSLNVAKYLIYLRSDLDIDEKRSATIKAKDTFEGERNIEQRQKKRSSVLFGNISTDETLVQVEEKSHAASELENRKRNVTQIVNPTFPALEGYLLKKSNKLALKGIGININLGLDSLLNMDYDNIYFSIKNDRLYWYKSHKALEPINSISLHDVQSVEIYKDSTTPKFKVVSSTKTLKLQASSFEERDKWIKALQKQEEETHQNVSLFNFVTKESLFEDIDGVSKFKRDLMKLAIQLGSTLPNKKRRKRVKIKPEPAKIVVPDIMEEESKSWCCCLAFLKRKKDPLRESLIIN</sequence>
<reference evidence="2" key="1">
    <citation type="submission" date="2021-09" db="EMBL/GenBank/DDBJ databases">
        <authorList>
            <consortium name="AG Swart"/>
            <person name="Singh M."/>
            <person name="Singh A."/>
            <person name="Seah K."/>
            <person name="Emmerich C."/>
        </authorList>
    </citation>
    <scope>NUCLEOTIDE SEQUENCE</scope>
    <source>
        <strain evidence="2">ATCC30299</strain>
    </source>
</reference>
<dbReference type="InterPro" id="IPR011993">
    <property type="entry name" value="PH-like_dom_sf"/>
</dbReference>
<dbReference type="InterPro" id="IPR010326">
    <property type="entry name" value="EXOC3/Sec6"/>
</dbReference>
<name>A0AAU9IVA7_9CILI</name>
<organism evidence="2 3">
    <name type="scientific">Blepharisma stoltei</name>
    <dbReference type="NCBI Taxonomy" id="1481888"/>
    <lineage>
        <taxon>Eukaryota</taxon>
        <taxon>Sar</taxon>
        <taxon>Alveolata</taxon>
        <taxon>Ciliophora</taxon>
        <taxon>Postciliodesmatophora</taxon>
        <taxon>Heterotrichea</taxon>
        <taxon>Heterotrichida</taxon>
        <taxon>Blepharismidae</taxon>
        <taxon>Blepharisma</taxon>
    </lineage>
</organism>
<feature type="domain" description="PH" evidence="1">
    <location>
        <begin position="182"/>
        <end position="308"/>
    </location>
</feature>
<feature type="domain" description="PH" evidence="1">
    <location>
        <begin position="10"/>
        <end position="106"/>
    </location>
</feature>
<evidence type="ECO:0000313" key="2">
    <source>
        <dbReference type="EMBL" id="CAG9318772.1"/>
    </source>
</evidence>
<dbReference type="Pfam" id="PF06046">
    <property type="entry name" value="Sec6"/>
    <property type="match status" value="1"/>
</dbReference>
<dbReference type="GO" id="GO:0000145">
    <property type="term" value="C:exocyst"/>
    <property type="evidence" value="ECO:0007669"/>
    <property type="project" value="InterPro"/>
</dbReference>
<dbReference type="Proteomes" id="UP001162131">
    <property type="component" value="Unassembled WGS sequence"/>
</dbReference>
<evidence type="ECO:0000259" key="1">
    <source>
        <dbReference type="PROSITE" id="PS50003"/>
    </source>
</evidence>
<feature type="domain" description="PH" evidence="1">
    <location>
        <begin position="829"/>
        <end position="941"/>
    </location>
</feature>
<dbReference type="SMART" id="SM00233">
    <property type="entry name" value="PH"/>
    <property type="match status" value="3"/>
</dbReference>
<accession>A0AAU9IVA7</accession>